<dbReference type="Proteomes" id="UP000176336">
    <property type="component" value="Unassembled WGS sequence"/>
</dbReference>
<evidence type="ECO:0000313" key="1">
    <source>
        <dbReference type="EMBL" id="OGE18726.1"/>
    </source>
</evidence>
<name>A0A1F5IQX9_9BACT</name>
<accession>A0A1F5IQX9</accession>
<dbReference type="AlphaFoldDB" id="A0A1F5IQX9"/>
<comment type="caution">
    <text evidence="1">The sequence shown here is derived from an EMBL/GenBank/DDBJ whole genome shotgun (WGS) entry which is preliminary data.</text>
</comment>
<sequence>MPPPENPTDPQVQFESALASHPILSKPELTNTRSSLLRVKPEAQQLFLELFLNPQAGKVMDNIDHMAISKLLNSRGYKELVTGLLFELFCYQFLRQELRAGQFIIVPATLTDICKKLHPKKAIIPHYGLNEVIEGLSYPDILKLEDSGDRLNIAGAYECKMGEGNDTARQRAQAFFSGFDLGNTLRLREPGGNEELGKILSGFGLPNKPVFLPQEKLNYIVPEGIGIGWLNRIEVPISNQSFRQVAYALIADIQISN</sequence>
<protein>
    <submittedName>
        <fullName evidence="1">Uncharacterized protein</fullName>
    </submittedName>
</protein>
<organism evidence="1 2">
    <name type="scientific">Candidatus Daviesbacteria bacterium RIFCSPHIGHO2_01_FULL_41_23</name>
    <dbReference type="NCBI Taxonomy" id="1797764"/>
    <lineage>
        <taxon>Bacteria</taxon>
        <taxon>Candidatus Daviesiibacteriota</taxon>
    </lineage>
</organism>
<gene>
    <name evidence="1" type="ORF">A2871_04535</name>
</gene>
<evidence type="ECO:0000313" key="2">
    <source>
        <dbReference type="Proteomes" id="UP000176336"/>
    </source>
</evidence>
<reference evidence="1 2" key="1">
    <citation type="journal article" date="2016" name="Nat. Commun.">
        <title>Thousands of microbial genomes shed light on interconnected biogeochemical processes in an aquifer system.</title>
        <authorList>
            <person name="Anantharaman K."/>
            <person name="Brown C.T."/>
            <person name="Hug L.A."/>
            <person name="Sharon I."/>
            <person name="Castelle C.J."/>
            <person name="Probst A.J."/>
            <person name="Thomas B.C."/>
            <person name="Singh A."/>
            <person name="Wilkins M.J."/>
            <person name="Karaoz U."/>
            <person name="Brodie E.L."/>
            <person name="Williams K.H."/>
            <person name="Hubbard S.S."/>
            <person name="Banfield J.F."/>
        </authorList>
    </citation>
    <scope>NUCLEOTIDE SEQUENCE [LARGE SCALE GENOMIC DNA]</scope>
</reference>
<dbReference type="EMBL" id="MFCR01000011">
    <property type="protein sequence ID" value="OGE18726.1"/>
    <property type="molecule type" value="Genomic_DNA"/>
</dbReference>
<proteinExistence type="predicted"/>